<evidence type="ECO:0000256" key="1">
    <source>
        <dbReference type="ARBA" id="ARBA00006484"/>
    </source>
</evidence>
<dbReference type="PRINTS" id="PR00080">
    <property type="entry name" value="SDRFAMILY"/>
</dbReference>
<keyword evidence="4" id="KW-1185">Reference proteome</keyword>
<dbReference type="EMBL" id="FNFB01000023">
    <property type="protein sequence ID" value="SDL54931.1"/>
    <property type="molecule type" value="Genomic_DNA"/>
</dbReference>
<dbReference type="RefSeq" id="WP_090771150.1">
    <property type="nucleotide sequence ID" value="NZ_FNFB01000023.1"/>
</dbReference>
<evidence type="ECO:0000256" key="2">
    <source>
        <dbReference type="RuleBase" id="RU000363"/>
    </source>
</evidence>
<dbReference type="PRINTS" id="PR00081">
    <property type="entry name" value="GDHRDH"/>
</dbReference>
<evidence type="ECO:0000313" key="4">
    <source>
        <dbReference type="Proteomes" id="UP000198683"/>
    </source>
</evidence>
<dbReference type="SUPFAM" id="SSF51735">
    <property type="entry name" value="NAD(P)-binding Rossmann-fold domains"/>
    <property type="match status" value="1"/>
</dbReference>
<dbReference type="AlphaFoldDB" id="A0A1G9KYW7"/>
<reference evidence="3 4" key="1">
    <citation type="submission" date="2016-10" db="EMBL/GenBank/DDBJ databases">
        <authorList>
            <person name="de Groot N.N."/>
        </authorList>
    </citation>
    <scope>NUCLEOTIDE SEQUENCE [LARGE SCALE GENOMIC DNA]</scope>
    <source>
        <strain evidence="3 4">CGMCC 4.5681</strain>
    </source>
</reference>
<dbReference type="Pfam" id="PF00106">
    <property type="entry name" value="adh_short"/>
    <property type="match status" value="1"/>
</dbReference>
<comment type="similarity">
    <text evidence="1 2">Belongs to the short-chain dehydrogenases/reductases (SDR) family.</text>
</comment>
<dbReference type="PANTHER" id="PTHR42879">
    <property type="entry name" value="3-OXOACYL-(ACYL-CARRIER-PROTEIN) REDUCTASE"/>
    <property type="match status" value="1"/>
</dbReference>
<sequence length="255" mass="26397">MTDSFKGKVALVTGAGRGIGRATAVGLAAGGAAVALVARSVDELAETADLVRQQGGSALVVPADLGDDEQLDRATGRVRDEFGAVDILVNNAGVVWPLEPTATVDPATWAVAMKINVVAPVTLTIAFLPGMIDRGWGRVVNVSTGIVANPTGMIGGNAYITTKSALEAHTVNLARELEGTGVTANVYRPGMVDTAMPGWIRAQAPERVGAALHQRFVRSHAEGMLITPEHSAGSLLARLAADDRTGQIWDVSDTA</sequence>
<protein>
    <submittedName>
        <fullName evidence="3">Short-chain dehydrogenase</fullName>
    </submittedName>
</protein>
<dbReference type="OrthoDB" id="9810734at2"/>
<dbReference type="InterPro" id="IPR036291">
    <property type="entry name" value="NAD(P)-bd_dom_sf"/>
</dbReference>
<dbReference type="PANTHER" id="PTHR42879:SF2">
    <property type="entry name" value="3-OXOACYL-[ACYL-CARRIER-PROTEIN] REDUCTASE FABG"/>
    <property type="match status" value="1"/>
</dbReference>
<dbReference type="InterPro" id="IPR002347">
    <property type="entry name" value="SDR_fam"/>
</dbReference>
<gene>
    <name evidence="3" type="ORF">SAMN05421874_123114</name>
</gene>
<dbReference type="STRING" id="683260.SAMN05421874_123114"/>
<accession>A0A1G9KYW7</accession>
<dbReference type="InterPro" id="IPR050259">
    <property type="entry name" value="SDR"/>
</dbReference>
<name>A0A1G9KYW7_9ACTN</name>
<dbReference type="Proteomes" id="UP000198683">
    <property type="component" value="Unassembled WGS sequence"/>
</dbReference>
<dbReference type="CDD" id="cd05233">
    <property type="entry name" value="SDR_c"/>
    <property type="match status" value="1"/>
</dbReference>
<dbReference type="Gene3D" id="3.40.50.720">
    <property type="entry name" value="NAD(P)-binding Rossmann-like Domain"/>
    <property type="match status" value="1"/>
</dbReference>
<organism evidence="3 4">
    <name type="scientific">Nonomuraea maritima</name>
    <dbReference type="NCBI Taxonomy" id="683260"/>
    <lineage>
        <taxon>Bacteria</taxon>
        <taxon>Bacillati</taxon>
        <taxon>Actinomycetota</taxon>
        <taxon>Actinomycetes</taxon>
        <taxon>Streptosporangiales</taxon>
        <taxon>Streptosporangiaceae</taxon>
        <taxon>Nonomuraea</taxon>
    </lineage>
</organism>
<evidence type="ECO:0000313" key="3">
    <source>
        <dbReference type="EMBL" id="SDL54931.1"/>
    </source>
</evidence>
<proteinExistence type="inferred from homology"/>